<evidence type="ECO:0000259" key="5">
    <source>
        <dbReference type="PROSITE" id="PS50977"/>
    </source>
</evidence>
<dbReference type="GO" id="GO:0000976">
    <property type="term" value="F:transcription cis-regulatory region binding"/>
    <property type="evidence" value="ECO:0007669"/>
    <property type="project" value="TreeGrafter"/>
</dbReference>
<protein>
    <recommendedName>
        <fullName evidence="5">HTH tetR-type domain-containing protein</fullName>
    </recommendedName>
</protein>
<feature type="DNA-binding region" description="H-T-H motif" evidence="4">
    <location>
        <begin position="39"/>
        <end position="58"/>
    </location>
</feature>
<dbReference type="PANTHER" id="PTHR30055">
    <property type="entry name" value="HTH-TYPE TRANSCRIPTIONAL REGULATOR RUTR"/>
    <property type="match status" value="1"/>
</dbReference>
<dbReference type="SUPFAM" id="SSF46689">
    <property type="entry name" value="Homeodomain-like"/>
    <property type="match status" value="1"/>
</dbReference>
<dbReference type="GO" id="GO:0003700">
    <property type="term" value="F:DNA-binding transcription factor activity"/>
    <property type="evidence" value="ECO:0007669"/>
    <property type="project" value="TreeGrafter"/>
</dbReference>
<evidence type="ECO:0000256" key="4">
    <source>
        <dbReference type="PROSITE-ProRule" id="PRU00335"/>
    </source>
</evidence>
<feature type="domain" description="HTH tetR-type" evidence="5">
    <location>
        <begin position="16"/>
        <end position="76"/>
    </location>
</feature>
<keyword evidence="2 4" id="KW-0238">DNA-binding</keyword>
<dbReference type="PRINTS" id="PR00455">
    <property type="entry name" value="HTHTETR"/>
</dbReference>
<dbReference type="InterPro" id="IPR050109">
    <property type="entry name" value="HTH-type_TetR-like_transc_reg"/>
</dbReference>
<dbReference type="PANTHER" id="PTHR30055:SF238">
    <property type="entry name" value="MYCOFACTOCIN BIOSYNTHESIS TRANSCRIPTIONAL REGULATOR MFTR-RELATED"/>
    <property type="match status" value="1"/>
</dbReference>
<proteinExistence type="predicted"/>
<evidence type="ECO:0000256" key="1">
    <source>
        <dbReference type="ARBA" id="ARBA00023015"/>
    </source>
</evidence>
<gene>
    <name evidence="6" type="ORF">SNA_26580</name>
</gene>
<dbReference type="RefSeq" id="WP_044367216.1">
    <property type="nucleotide sequence ID" value="NZ_JRKI01000034.1"/>
</dbReference>
<name>A0A0D7CFX2_9ACTN</name>
<evidence type="ECO:0000313" key="6">
    <source>
        <dbReference type="EMBL" id="KIZ15169.1"/>
    </source>
</evidence>
<dbReference type="Proteomes" id="UP000032458">
    <property type="component" value="Unassembled WGS sequence"/>
</dbReference>
<dbReference type="InterPro" id="IPR009057">
    <property type="entry name" value="Homeodomain-like_sf"/>
</dbReference>
<keyword evidence="3" id="KW-0804">Transcription</keyword>
<dbReference type="Gene3D" id="1.10.357.10">
    <property type="entry name" value="Tetracycline Repressor, domain 2"/>
    <property type="match status" value="1"/>
</dbReference>
<evidence type="ECO:0000256" key="2">
    <source>
        <dbReference type="ARBA" id="ARBA00023125"/>
    </source>
</evidence>
<dbReference type="InterPro" id="IPR001647">
    <property type="entry name" value="HTH_TetR"/>
</dbReference>
<reference evidence="6 7" key="1">
    <citation type="submission" date="2014-09" db="EMBL/GenBank/DDBJ databases">
        <title>Draft genome sequence of Streptomyces natalensis ATCC 27448, producer of the antifungal pimaricin.</title>
        <authorList>
            <person name="Mendes M.V."/>
            <person name="Beites T."/>
            <person name="Pires S."/>
            <person name="Santos C.L."/>
            <person name="Moradas-Ferreira P."/>
        </authorList>
    </citation>
    <scope>NUCLEOTIDE SEQUENCE [LARGE SCALE GENOMIC DNA]</scope>
    <source>
        <strain evidence="6 7">ATCC 27448</strain>
    </source>
</reference>
<keyword evidence="1" id="KW-0805">Transcription regulation</keyword>
<evidence type="ECO:0000313" key="7">
    <source>
        <dbReference type="Proteomes" id="UP000032458"/>
    </source>
</evidence>
<dbReference type="EMBL" id="JRKI01000034">
    <property type="protein sequence ID" value="KIZ15169.1"/>
    <property type="molecule type" value="Genomic_DNA"/>
</dbReference>
<dbReference type="PROSITE" id="PS50977">
    <property type="entry name" value="HTH_TETR_2"/>
    <property type="match status" value="1"/>
</dbReference>
<keyword evidence="7" id="KW-1185">Reference proteome</keyword>
<accession>A0A0D7CFX2</accession>
<dbReference type="Pfam" id="PF17754">
    <property type="entry name" value="TetR_C_14"/>
    <property type="match status" value="1"/>
</dbReference>
<organism evidence="6 7">
    <name type="scientific">Streptomyces natalensis ATCC 27448</name>
    <dbReference type="NCBI Taxonomy" id="1240678"/>
    <lineage>
        <taxon>Bacteria</taxon>
        <taxon>Bacillati</taxon>
        <taxon>Actinomycetota</taxon>
        <taxon>Actinomycetes</taxon>
        <taxon>Kitasatosporales</taxon>
        <taxon>Streptomycetaceae</taxon>
        <taxon>Streptomyces</taxon>
    </lineage>
</organism>
<dbReference type="AlphaFoldDB" id="A0A0D7CFX2"/>
<dbReference type="Pfam" id="PF00440">
    <property type="entry name" value="TetR_N"/>
    <property type="match status" value="1"/>
</dbReference>
<evidence type="ECO:0000256" key="3">
    <source>
        <dbReference type="ARBA" id="ARBA00023163"/>
    </source>
</evidence>
<dbReference type="InterPro" id="IPR041347">
    <property type="entry name" value="MftR_C"/>
</dbReference>
<dbReference type="PATRIC" id="fig|1240678.4.peg.5663"/>
<comment type="caution">
    <text evidence="6">The sequence shown here is derived from an EMBL/GenBank/DDBJ whole genome shotgun (WGS) entry which is preliminary data.</text>
</comment>
<sequence>MTAVRGRPTLTERRRQETRLEIAEAAAALFSDRGYDATTVEDIASAAGISLRTFYRYCAAKEDALTPVLTDGVGQLVDQLAIRPVEEPLTCAVQAAFDTSTSARRLADAERARRLIRVMGSVPAIRMRWMAAGREMQDRLVPVLAARTGASRDSLEVRLLASVLIDAITVAMEHWARQDAPEDVAELTRRALEFLRIDDLGAASRGDGDRP</sequence>